<dbReference type="Proteomes" id="UP000887013">
    <property type="component" value="Unassembled WGS sequence"/>
</dbReference>
<sequence length="68" mass="7636">CKAIVSLSVSAEMVNSRKLSDAVIDMLIEASDSEEENVSEYENHPSDEIESDSFDNDFDVDIQQMHNI</sequence>
<name>A0A8X6P0J7_NEPPI</name>
<feature type="region of interest" description="Disordered" evidence="1">
    <location>
        <begin position="30"/>
        <end position="57"/>
    </location>
</feature>
<reference evidence="2" key="1">
    <citation type="submission" date="2020-08" db="EMBL/GenBank/DDBJ databases">
        <title>Multicomponent nature underlies the extraordinary mechanical properties of spider dragline silk.</title>
        <authorList>
            <person name="Kono N."/>
            <person name="Nakamura H."/>
            <person name="Mori M."/>
            <person name="Yoshida Y."/>
            <person name="Ohtoshi R."/>
            <person name="Malay A.D."/>
            <person name="Moran D.A.P."/>
            <person name="Tomita M."/>
            <person name="Numata K."/>
            <person name="Arakawa K."/>
        </authorList>
    </citation>
    <scope>NUCLEOTIDE SEQUENCE</scope>
</reference>
<organism evidence="2 3">
    <name type="scientific">Nephila pilipes</name>
    <name type="common">Giant wood spider</name>
    <name type="synonym">Nephila maculata</name>
    <dbReference type="NCBI Taxonomy" id="299642"/>
    <lineage>
        <taxon>Eukaryota</taxon>
        <taxon>Metazoa</taxon>
        <taxon>Ecdysozoa</taxon>
        <taxon>Arthropoda</taxon>
        <taxon>Chelicerata</taxon>
        <taxon>Arachnida</taxon>
        <taxon>Araneae</taxon>
        <taxon>Araneomorphae</taxon>
        <taxon>Entelegynae</taxon>
        <taxon>Araneoidea</taxon>
        <taxon>Nephilidae</taxon>
        <taxon>Nephila</taxon>
    </lineage>
</organism>
<evidence type="ECO:0000313" key="2">
    <source>
        <dbReference type="EMBL" id="GFT40610.1"/>
    </source>
</evidence>
<keyword evidence="3" id="KW-1185">Reference proteome</keyword>
<dbReference type="AlphaFoldDB" id="A0A8X6P0J7"/>
<feature type="non-terminal residue" evidence="2">
    <location>
        <position position="1"/>
    </location>
</feature>
<feature type="compositionally biased region" description="Acidic residues" evidence="1">
    <location>
        <begin position="48"/>
        <end position="57"/>
    </location>
</feature>
<comment type="caution">
    <text evidence="2">The sequence shown here is derived from an EMBL/GenBank/DDBJ whole genome shotgun (WGS) entry which is preliminary data.</text>
</comment>
<accession>A0A8X6P0J7</accession>
<dbReference type="EMBL" id="BMAW01014815">
    <property type="protein sequence ID" value="GFT40610.1"/>
    <property type="molecule type" value="Genomic_DNA"/>
</dbReference>
<evidence type="ECO:0000256" key="1">
    <source>
        <dbReference type="SAM" id="MobiDB-lite"/>
    </source>
</evidence>
<protein>
    <submittedName>
        <fullName evidence="2">Uncharacterized protein</fullName>
    </submittedName>
</protein>
<evidence type="ECO:0000313" key="3">
    <source>
        <dbReference type="Proteomes" id="UP000887013"/>
    </source>
</evidence>
<proteinExistence type="predicted"/>
<gene>
    <name evidence="2" type="ORF">NPIL_296581</name>
</gene>
<dbReference type="OrthoDB" id="10481394at2759"/>